<evidence type="ECO:0000259" key="10">
    <source>
        <dbReference type="PROSITE" id="PS51465"/>
    </source>
</evidence>
<keyword evidence="3" id="KW-1003">Cell membrane</keyword>
<evidence type="ECO:0000256" key="7">
    <source>
        <dbReference type="ARBA" id="ARBA00023157"/>
    </source>
</evidence>
<keyword evidence="5 8" id="KW-1133">Transmembrane helix</keyword>
<dbReference type="GeneID" id="117566618"/>
<feature type="transmembrane region" description="Helical" evidence="8">
    <location>
        <begin position="629"/>
        <end position="652"/>
    </location>
</feature>
<dbReference type="SUPFAM" id="SSF103473">
    <property type="entry name" value="MFS general substrate transporter"/>
    <property type="match status" value="1"/>
</dbReference>
<feature type="domain" description="Kazal-like" evidence="10">
    <location>
        <begin position="454"/>
        <end position="512"/>
    </location>
</feature>
<dbReference type="NCBIfam" id="TIGR00805">
    <property type="entry name" value="oat"/>
    <property type="match status" value="1"/>
</dbReference>
<evidence type="ECO:0000256" key="2">
    <source>
        <dbReference type="ARBA" id="ARBA00009657"/>
    </source>
</evidence>
<feature type="transmembrane region" description="Helical" evidence="8">
    <location>
        <begin position="540"/>
        <end position="564"/>
    </location>
</feature>
<evidence type="ECO:0000256" key="5">
    <source>
        <dbReference type="ARBA" id="ARBA00022989"/>
    </source>
</evidence>
<feature type="transmembrane region" description="Helical" evidence="8">
    <location>
        <begin position="424"/>
        <end position="442"/>
    </location>
</feature>
<evidence type="ECO:0000256" key="8">
    <source>
        <dbReference type="RuleBase" id="RU362056"/>
    </source>
</evidence>
<dbReference type="InterPro" id="IPR002350">
    <property type="entry name" value="Kazal_dom"/>
</dbReference>
<comment type="caution">
    <text evidence="8">Lacks conserved residue(s) required for the propagation of feature annotation.</text>
</comment>
<keyword evidence="6 8" id="KW-0472">Membrane</keyword>
<keyword evidence="8" id="KW-0406">Ion transport</keyword>
<dbReference type="PANTHER" id="PTHR11388">
    <property type="entry name" value="ORGANIC ANION TRANSPORTER"/>
    <property type="match status" value="1"/>
</dbReference>
<dbReference type="Gene3D" id="1.20.1250.20">
    <property type="entry name" value="MFS general substrate transporter like domains"/>
    <property type="match status" value="1"/>
</dbReference>
<keyword evidence="11" id="KW-1185">Reference proteome</keyword>
<evidence type="ECO:0000313" key="11">
    <source>
        <dbReference type="Proteomes" id="UP000515160"/>
    </source>
</evidence>
<keyword evidence="7" id="KW-1015">Disulfide bond</keyword>
<keyword evidence="8" id="KW-0813">Transport</keyword>
<evidence type="ECO:0000313" key="12">
    <source>
        <dbReference type="RefSeq" id="XP_034102050.1"/>
    </source>
</evidence>
<dbReference type="PANTHER" id="PTHR11388:SF76">
    <property type="entry name" value="SOLUTE CARRIER ORGANIC ANION TRANSPORTER FAMILY MEMBER"/>
    <property type="match status" value="1"/>
</dbReference>
<dbReference type="InterPro" id="IPR036259">
    <property type="entry name" value="MFS_trans_sf"/>
</dbReference>
<feature type="region of interest" description="Disordered" evidence="9">
    <location>
        <begin position="316"/>
        <end position="335"/>
    </location>
</feature>
<reference evidence="12" key="1">
    <citation type="submission" date="2025-08" db="UniProtKB">
        <authorList>
            <consortium name="RefSeq"/>
        </authorList>
    </citation>
    <scope>IDENTIFICATION</scope>
    <source>
        <strain evidence="12">15112-1751.03</strain>
        <tissue evidence="12">Whole Adult</tissue>
    </source>
</reference>
<protein>
    <recommendedName>
        <fullName evidence="8">Solute carrier organic anion transporter family member</fullName>
    </recommendedName>
</protein>
<evidence type="ECO:0000256" key="9">
    <source>
        <dbReference type="SAM" id="MobiDB-lite"/>
    </source>
</evidence>
<sequence>MSVEVKEQTEAVPFLGDGDGVKKPVEEKPEKIEVDVELIDKDTSGGFWIFKGPTLQRLATGTIFVTVFGITSCFMAMSFAYFNSTMTTLEKRYKIPTKVLGVLSTGNDISAMFSSIIIGYYLRNVHRPRWMGLGFLIITVFCIMNASLHFLYGAGEDALKLTHEFGNQNMTGNSTSSLSSSQLCTSEKTNCHMDIESWSPIIILFVAQLILGIGAGMVIIVGVAYMDDNTAKSKAPAMLTLSTFLRMMGPSAGYLLSSQCLKLYIDPRLRPLIKNTDPRWMGAWWLGYILLAVITLLSAFVIALFPRELPSAKARRLKQAKTDEPDPNDKHKAHSVSDMWKSVKGLAANKVYVYNMAASIVYFFGYNVYWTFSQKYIEMQYRQSASVASMASGPVPLSFSAVGVVLSGYVIYKFKPGARAIVSWNVIVDFLTVAGILCYSLIGCKDSDQLGSMATTSNSCSASCHCDYAFYSPICSPNNVTYTTACHAGCTAMSKDPFDNDRKIYTGCSCISAPNITDTDVSHWQTAVGGHCPVDCTQQFYIFLVVMCFLKLVGASSKSTNFLISLRCIPPEQKSFGLGLGSMVTSLLAFIPSPIFYGWLIDKYCLVWGKTCSNKGNCWLYDTYSLRYVLNYTAATFVLLGGFCNIFVWYYAKHLQIFDENEETKLSLKRKEENILQGLGSTLQLEIKEEKL</sequence>
<dbReference type="AlphaFoldDB" id="A0A6P8WUF6"/>
<feature type="transmembrane region" description="Helical" evidence="8">
    <location>
        <begin position="133"/>
        <end position="152"/>
    </location>
</feature>
<feature type="transmembrane region" description="Helical" evidence="8">
    <location>
        <begin position="351"/>
        <end position="370"/>
    </location>
</feature>
<proteinExistence type="inferred from homology"/>
<dbReference type="Proteomes" id="UP000515160">
    <property type="component" value="Chromosome 3"/>
</dbReference>
<evidence type="ECO:0000256" key="3">
    <source>
        <dbReference type="ARBA" id="ARBA00022475"/>
    </source>
</evidence>
<feature type="transmembrane region" description="Helical" evidence="8">
    <location>
        <begin position="58"/>
        <end position="82"/>
    </location>
</feature>
<organism evidence="11 12">
    <name type="scientific">Drosophila albomicans</name>
    <name type="common">Fruit fly</name>
    <dbReference type="NCBI Taxonomy" id="7291"/>
    <lineage>
        <taxon>Eukaryota</taxon>
        <taxon>Metazoa</taxon>
        <taxon>Ecdysozoa</taxon>
        <taxon>Arthropoda</taxon>
        <taxon>Hexapoda</taxon>
        <taxon>Insecta</taxon>
        <taxon>Pterygota</taxon>
        <taxon>Neoptera</taxon>
        <taxon>Endopterygota</taxon>
        <taxon>Diptera</taxon>
        <taxon>Brachycera</taxon>
        <taxon>Muscomorpha</taxon>
        <taxon>Ephydroidea</taxon>
        <taxon>Drosophilidae</taxon>
        <taxon>Drosophila</taxon>
    </lineage>
</organism>
<dbReference type="CDD" id="cd17336">
    <property type="entry name" value="MFS_SLCO_OATP"/>
    <property type="match status" value="1"/>
</dbReference>
<dbReference type="GO" id="GO:0043252">
    <property type="term" value="P:sodium-independent organic anion transport"/>
    <property type="evidence" value="ECO:0007669"/>
    <property type="project" value="TreeGrafter"/>
</dbReference>
<feature type="transmembrane region" description="Helical" evidence="8">
    <location>
        <begin position="285"/>
        <end position="306"/>
    </location>
</feature>
<gene>
    <name evidence="12" type="primary">LOC117566618</name>
</gene>
<feature type="transmembrane region" description="Helical" evidence="8">
    <location>
        <begin position="576"/>
        <end position="600"/>
    </location>
</feature>
<comment type="similarity">
    <text evidence="2 8">Belongs to the organo anion transporter (TC 2.A.60) family.</text>
</comment>
<dbReference type="GO" id="GO:0006811">
    <property type="term" value="P:monoatomic ion transport"/>
    <property type="evidence" value="ECO:0007669"/>
    <property type="project" value="UniProtKB-KW"/>
</dbReference>
<dbReference type="RefSeq" id="XP_034102050.1">
    <property type="nucleotide sequence ID" value="XM_034246159.2"/>
</dbReference>
<dbReference type="GO" id="GO:0016323">
    <property type="term" value="C:basolateral plasma membrane"/>
    <property type="evidence" value="ECO:0007669"/>
    <property type="project" value="TreeGrafter"/>
</dbReference>
<evidence type="ECO:0000256" key="4">
    <source>
        <dbReference type="ARBA" id="ARBA00022692"/>
    </source>
</evidence>
<feature type="compositionally biased region" description="Basic and acidic residues" evidence="9">
    <location>
        <begin position="320"/>
        <end position="330"/>
    </location>
</feature>
<dbReference type="Pfam" id="PF07648">
    <property type="entry name" value="Kazal_2"/>
    <property type="match status" value="1"/>
</dbReference>
<dbReference type="PROSITE" id="PS51465">
    <property type="entry name" value="KAZAL_2"/>
    <property type="match status" value="1"/>
</dbReference>
<accession>A0A6P8WUF6</accession>
<keyword evidence="4 8" id="KW-0812">Transmembrane</keyword>
<dbReference type="GO" id="GO:0015347">
    <property type="term" value="F:sodium-independent organic anion transmembrane transporter activity"/>
    <property type="evidence" value="ECO:0007669"/>
    <property type="project" value="TreeGrafter"/>
</dbReference>
<evidence type="ECO:0000256" key="6">
    <source>
        <dbReference type="ARBA" id="ARBA00023136"/>
    </source>
</evidence>
<feature type="transmembrane region" description="Helical" evidence="8">
    <location>
        <begin position="390"/>
        <end position="412"/>
    </location>
</feature>
<feature type="transmembrane region" description="Helical" evidence="8">
    <location>
        <begin position="102"/>
        <end position="121"/>
    </location>
</feature>
<dbReference type="InterPro" id="IPR036058">
    <property type="entry name" value="Kazal_dom_sf"/>
</dbReference>
<evidence type="ECO:0000256" key="1">
    <source>
        <dbReference type="ARBA" id="ARBA00004651"/>
    </source>
</evidence>
<name>A0A6P8WUF6_DROAB</name>
<dbReference type="SUPFAM" id="SSF100895">
    <property type="entry name" value="Kazal-type serine protease inhibitors"/>
    <property type="match status" value="1"/>
</dbReference>
<feature type="transmembrane region" description="Helical" evidence="8">
    <location>
        <begin position="201"/>
        <end position="226"/>
    </location>
</feature>
<comment type="subcellular location">
    <subcellularLocation>
        <location evidence="1 8">Cell membrane</location>
        <topology evidence="1 8">Multi-pass membrane protein</topology>
    </subcellularLocation>
</comment>
<dbReference type="Pfam" id="PF03137">
    <property type="entry name" value="OATP"/>
    <property type="match status" value="1"/>
</dbReference>
<dbReference type="InterPro" id="IPR004156">
    <property type="entry name" value="OATP"/>
</dbReference>
<dbReference type="OrthoDB" id="5062115at2759"/>